<dbReference type="OMA" id="SEMHSHR"/>
<feature type="compositionally biased region" description="Basic and acidic residues" evidence="1">
    <location>
        <begin position="50"/>
        <end position="62"/>
    </location>
</feature>
<evidence type="ECO:0000256" key="1">
    <source>
        <dbReference type="SAM" id="MobiDB-lite"/>
    </source>
</evidence>
<dbReference type="VEuPathDB" id="VectorBase:CSON014635"/>
<reference evidence="2" key="1">
    <citation type="submission" date="2018-04" db="EMBL/GenBank/DDBJ databases">
        <authorList>
            <person name="Go L.Y."/>
            <person name="Mitchell J.A."/>
        </authorList>
    </citation>
    <scope>NUCLEOTIDE SEQUENCE</scope>
    <source>
        <tissue evidence="2">Whole organism</tissue>
    </source>
</reference>
<evidence type="ECO:0000313" key="2">
    <source>
        <dbReference type="EMBL" id="SSX07203.1"/>
    </source>
</evidence>
<feature type="compositionally biased region" description="Polar residues" evidence="1">
    <location>
        <begin position="66"/>
        <end position="76"/>
    </location>
</feature>
<name>A0A336KVR3_CULSO</name>
<sequence length="90" mass="10592">MVTLVIGRKCAKNKFNSPQIKMESYLVDVNKLRIPRPKFASSNSQQSRCRPREPPRDYHLDEEYNAAQNERTIKLQSETEDLRQSIQEKL</sequence>
<gene>
    <name evidence="2" type="primary">CSON014635</name>
</gene>
<dbReference type="EMBL" id="UFQT01000840">
    <property type="protein sequence ID" value="SSX27546.1"/>
    <property type="molecule type" value="Genomic_DNA"/>
</dbReference>
<organism evidence="2">
    <name type="scientific">Culicoides sonorensis</name>
    <name type="common">Biting midge</name>
    <dbReference type="NCBI Taxonomy" id="179676"/>
    <lineage>
        <taxon>Eukaryota</taxon>
        <taxon>Metazoa</taxon>
        <taxon>Ecdysozoa</taxon>
        <taxon>Arthropoda</taxon>
        <taxon>Hexapoda</taxon>
        <taxon>Insecta</taxon>
        <taxon>Pterygota</taxon>
        <taxon>Neoptera</taxon>
        <taxon>Endopterygota</taxon>
        <taxon>Diptera</taxon>
        <taxon>Nematocera</taxon>
        <taxon>Chironomoidea</taxon>
        <taxon>Ceratopogonidae</taxon>
        <taxon>Ceratopogoninae</taxon>
        <taxon>Culicoides</taxon>
        <taxon>Monoculicoides</taxon>
    </lineage>
</organism>
<protein>
    <submittedName>
        <fullName evidence="2">CSON014635 protein</fullName>
    </submittedName>
</protein>
<reference evidence="3" key="2">
    <citation type="submission" date="2018-07" db="EMBL/GenBank/DDBJ databases">
        <authorList>
            <person name="Quirk P.G."/>
            <person name="Krulwich T.A."/>
        </authorList>
    </citation>
    <scope>NUCLEOTIDE SEQUENCE</scope>
</reference>
<feature type="compositionally biased region" description="Basic and acidic residues" evidence="1">
    <location>
        <begin position="80"/>
        <end position="90"/>
    </location>
</feature>
<evidence type="ECO:0000313" key="3">
    <source>
        <dbReference type="EMBL" id="SSX27546.1"/>
    </source>
</evidence>
<accession>A0A336KVR3</accession>
<dbReference type="EMBL" id="UFQS01000840">
    <property type="protein sequence ID" value="SSX07203.1"/>
    <property type="molecule type" value="Genomic_DNA"/>
</dbReference>
<proteinExistence type="predicted"/>
<dbReference type="AlphaFoldDB" id="A0A336KVR3"/>
<feature type="region of interest" description="Disordered" evidence="1">
    <location>
        <begin position="37"/>
        <end position="90"/>
    </location>
</feature>